<dbReference type="AlphaFoldDB" id="I4IRR0"/>
<proteinExistence type="predicted"/>
<name>I4IRR0_MICAE</name>
<gene>
    <name evidence="1" type="ORF">MICAK_2860003</name>
</gene>
<protein>
    <submittedName>
        <fullName evidence="1">Uncharacterized protein</fullName>
    </submittedName>
</protein>
<comment type="caution">
    <text evidence="1">The sequence shown here is derived from an EMBL/GenBank/DDBJ whole genome shotgun (WGS) entry which is preliminary data.</text>
</comment>
<reference evidence="1 2" key="1">
    <citation type="submission" date="2012-04" db="EMBL/GenBank/DDBJ databases">
        <authorList>
            <person name="Genoscope - CEA"/>
        </authorList>
    </citation>
    <scope>NUCLEOTIDE SEQUENCE [LARGE SCALE GENOMIC DNA]</scope>
    <source>
        <strain evidence="1 2">9701</strain>
    </source>
</reference>
<dbReference type="HOGENOM" id="CLU_2826294_0_0_3"/>
<organism evidence="1 2">
    <name type="scientific">Microcystis aeruginosa PCC 9701</name>
    <dbReference type="NCBI Taxonomy" id="721123"/>
    <lineage>
        <taxon>Bacteria</taxon>
        <taxon>Bacillati</taxon>
        <taxon>Cyanobacteriota</taxon>
        <taxon>Cyanophyceae</taxon>
        <taxon>Oscillatoriophycideae</taxon>
        <taxon>Chroococcales</taxon>
        <taxon>Microcystaceae</taxon>
        <taxon>Microcystis</taxon>
    </lineage>
</organism>
<evidence type="ECO:0000313" key="1">
    <source>
        <dbReference type="EMBL" id="CCI36984.1"/>
    </source>
</evidence>
<dbReference type="Proteomes" id="UP000004047">
    <property type="component" value="Unassembled WGS sequence"/>
</dbReference>
<accession>I4IRR0</accession>
<sequence>MTDFGEEQIERVIQSVENRSEGSRADTLGCLTFSRYCLETSLQLLDVLGGDVPTGIPDLIYQLVSR</sequence>
<evidence type="ECO:0000313" key="2">
    <source>
        <dbReference type="Proteomes" id="UP000004047"/>
    </source>
</evidence>
<dbReference type="EMBL" id="CAIQ01000208">
    <property type="protein sequence ID" value="CCI36984.1"/>
    <property type="molecule type" value="Genomic_DNA"/>
</dbReference>